<evidence type="ECO:0000256" key="3">
    <source>
        <dbReference type="ARBA" id="ARBA00014212"/>
    </source>
</evidence>
<evidence type="ECO:0000256" key="9">
    <source>
        <dbReference type="SAM" id="SignalP"/>
    </source>
</evidence>
<reference evidence="10" key="1">
    <citation type="submission" date="2020-01" db="EMBL/GenBank/DDBJ databases">
        <title>Development of genomics and gene disruption for Polysphondylium violaceum indicates a role for the polyketide synthase stlB in stalk morphogenesis.</title>
        <authorList>
            <person name="Narita B."/>
            <person name="Kawabe Y."/>
            <person name="Kin K."/>
            <person name="Saito T."/>
            <person name="Gibbs R."/>
            <person name="Kuspa A."/>
            <person name="Muzny D."/>
            <person name="Queller D."/>
            <person name="Richards S."/>
            <person name="Strassman J."/>
            <person name="Sucgang R."/>
            <person name="Worley K."/>
            <person name="Schaap P."/>
        </authorList>
    </citation>
    <scope>NUCLEOTIDE SEQUENCE</scope>
    <source>
        <strain evidence="10">QSvi11</strain>
    </source>
</reference>
<evidence type="ECO:0000256" key="8">
    <source>
        <dbReference type="ARBA" id="ARBA00031934"/>
    </source>
</evidence>
<sequence length="305" mass="34979">MKSVYLYIFGIALLASLVIGDSTPRPTVMWHGMGDTCCYPFSMGRIKKLIENEIPGIYVNSIEIGDSIADDEFNSFFKNVNEQVDMVCKQMKADPQLSNGFNAIGFSQGGQFLRAYVERCNDPPVFNLVSVGGQHQGVFGFPNCEVTPGHNVSLCNMVRELLNYGVYTDMVQSHLVQAEYWQDPMKYDEYLEKSQFLADINNARSVKNETYKLNFQSLNQLALVLFTQDTMVIPRESEWFGFYQPNTLDIIPMEKTDLYVEDWIGLQYLDQNNRITKLSCDGNHLQFTDDWFIENLIPFLNNTVY</sequence>
<dbReference type="FunFam" id="3.40.50.1820:FF:000107">
    <property type="entry name" value="Palmitoyl-protein thioesterase 1"/>
    <property type="match status" value="1"/>
</dbReference>
<gene>
    <name evidence="10" type="ORF">CYY_007543</name>
</gene>
<dbReference type="Proteomes" id="UP000695562">
    <property type="component" value="Unassembled WGS sequence"/>
</dbReference>
<dbReference type="Gene3D" id="3.40.50.1820">
    <property type="entry name" value="alpha/beta hydrolase"/>
    <property type="match status" value="1"/>
</dbReference>
<dbReference type="InterPro" id="IPR002472">
    <property type="entry name" value="Palm_thioest"/>
</dbReference>
<dbReference type="Pfam" id="PF02089">
    <property type="entry name" value="Palm_thioest"/>
    <property type="match status" value="1"/>
</dbReference>
<evidence type="ECO:0000256" key="7">
    <source>
        <dbReference type="ARBA" id="ARBA00023180"/>
    </source>
</evidence>
<evidence type="ECO:0000256" key="2">
    <source>
        <dbReference type="ARBA" id="ARBA00012423"/>
    </source>
</evidence>
<feature type="chain" id="PRO_5035214804" description="Palmitoyl-protein thioesterase 1" evidence="9">
    <location>
        <begin position="21"/>
        <end position="305"/>
    </location>
</feature>
<dbReference type="PANTHER" id="PTHR11247:SF8">
    <property type="entry name" value="PALMITOYL-PROTEIN THIOESTERASE 1"/>
    <property type="match status" value="1"/>
</dbReference>
<dbReference type="GO" id="GO:0008474">
    <property type="term" value="F:palmitoyl-(protein) hydrolase activity"/>
    <property type="evidence" value="ECO:0007669"/>
    <property type="project" value="UniProtKB-EC"/>
</dbReference>
<evidence type="ECO:0000256" key="6">
    <source>
        <dbReference type="ARBA" id="ARBA00023157"/>
    </source>
</evidence>
<keyword evidence="4 9" id="KW-0732">Signal</keyword>
<dbReference type="EMBL" id="AJWJ01000409">
    <property type="protein sequence ID" value="KAF2071137.1"/>
    <property type="molecule type" value="Genomic_DNA"/>
</dbReference>
<accession>A0A8J4PQA5</accession>
<protein>
    <recommendedName>
        <fullName evidence="3">Palmitoyl-protein thioesterase 1</fullName>
        <ecNumber evidence="2">3.1.2.22</ecNumber>
    </recommendedName>
    <alternativeName>
        <fullName evidence="8">Palmitoyl-protein hydrolase 1</fullName>
    </alternativeName>
</protein>
<dbReference type="InterPro" id="IPR029058">
    <property type="entry name" value="AB_hydrolase_fold"/>
</dbReference>
<organism evidence="10 11">
    <name type="scientific">Polysphondylium violaceum</name>
    <dbReference type="NCBI Taxonomy" id="133409"/>
    <lineage>
        <taxon>Eukaryota</taxon>
        <taxon>Amoebozoa</taxon>
        <taxon>Evosea</taxon>
        <taxon>Eumycetozoa</taxon>
        <taxon>Dictyostelia</taxon>
        <taxon>Dictyosteliales</taxon>
        <taxon>Dictyosteliaceae</taxon>
        <taxon>Polysphondylium</taxon>
    </lineage>
</organism>
<evidence type="ECO:0000256" key="4">
    <source>
        <dbReference type="ARBA" id="ARBA00022729"/>
    </source>
</evidence>
<keyword evidence="6" id="KW-1015">Disulfide bond</keyword>
<feature type="signal peptide" evidence="9">
    <location>
        <begin position="1"/>
        <end position="20"/>
    </location>
</feature>
<dbReference type="PANTHER" id="PTHR11247">
    <property type="entry name" value="PALMITOYL-PROTEIN THIOESTERASE/DOLICHYLDIPHOSPHATASE 1"/>
    <property type="match status" value="1"/>
</dbReference>
<dbReference type="AlphaFoldDB" id="A0A8J4PQA5"/>
<dbReference type="OrthoDB" id="10263094at2759"/>
<evidence type="ECO:0000313" key="10">
    <source>
        <dbReference type="EMBL" id="KAF2071137.1"/>
    </source>
</evidence>
<keyword evidence="7" id="KW-0325">Glycoprotein</keyword>
<dbReference type="SUPFAM" id="SSF53474">
    <property type="entry name" value="alpha/beta-Hydrolases"/>
    <property type="match status" value="1"/>
</dbReference>
<comment type="caution">
    <text evidence="10">The sequence shown here is derived from an EMBL/GenBank/DDBJ whole genome shotgun (WGS) entry which is preliminary data.</text>
</comment>
<name>A0A8J4PQA5_9MYCE</name>
<keyword evidence="11" id="KW-1185">Reference proteome</keyword>
<dbReference type="PRINTS" id="PR00414">
    <property type="entry name" value="PPTHIESTRASE"/>
</dbReference>
<evidence type="ECO:0000256" key="1">
    <source>
        <dbReference type="ARBA" id="ARBA00010758"/>
    </source>
</evidence>
<dbReference type="GO" id="GO:0005764">
    <property type="term" value="C:lysosome"/>
    <property type="evidence" value="ECO:0007669"/>
    <property type="project" value="TreeGrafter"/>
</dbReference>
<comment type="similarity">
    <text evidence="1">Belongs to the palmitoyl-protein thioesterase family.</text>
</comment>
<evidence type="ECO:0000256" key="5">
    <source>
        <dbReference type="ARBA" id="ARBA00022801"/>
    </source>
</evidence>
<proteinExistence type="inferred from homology"/>
<dbReference type="EC" id="3.1.2.22" evidence="2"/>
<evidence type="ECO:0000313" key="11">
    <source>
        <dbReference type="Proteomes" id="UP000695562"/>
    </source>
</evidence>
<keyword evidence="5" id="KW-0378">Hydrolase</keyword>